<dbReference type="STRING" id="857566.A0A1E3PRE9"/>
<gene>
    <name evidence="11" type="ORF">NADFUDRAFT_14731</name>
</gene>
<evidence type="ECO:0000256" key="4">
    <source>
        <dbReference type="ARBA" id="ARBA00022824"/>
    </source>
</evidence>
<dbReference type="Proteomes" id="UP000095009">
    <property type="component" value="Unassembled WGS sequence"/>
</dbReference>
<evidence type="ECO:0000313" key="11">
    <source>
        <dbReference type="EMBL" id="ODQ67995.1"/>
    </source>
</evidence>
<feature type="non-terminal residue" evidence="11">
    <location>
        <position position="269"/>
    </location>
</feature>
<keyword evidence="5" id="KW-0445">Lipid transport</keyword>
<keyword evidence="2" id="KW-0813">Transport</keyword>
<evidence type="ECO:0000256" key="6">
    <source>
        <dbReference type="ARBA" id="ARBA00023121"/>
    </source>
</evidence>
<dbReference type="GO" id="GO:0015914">
    <property type="term" value="P:phospholipid transport"/>
    <property type="evidence" value="ECO:0007669"/>
    <property type="project" value="TreeGrafter"/>
</dbReference>
<evidence type="ECO:0000256" key="1">
    <source>
        <dbReference type="ARBA" id="ARBA00004370"/>
    </source>
</evidence>
<dbReference type="EMBL" id="KV454406">
    <property type="protein sequence ID" value="ODQ67995.1"/>
    <property type="molecule type" value="Genomic_DNA"/>
</dbReference>
<keyword evidence="6" id="KW-0446">Lipid-binding</keyword>
<evidence type="ECO:0000256" key="5">
    <source>
        <dbReference type="ARBA" id="ARBA00023055"/>
    </source>
</evidence>
<evidence type="ECO:0000313" key="12">
    <source>
        <dbReference type="Proteomes" id="UP000095009"/>
    </source>
</evidence>
<feature type="compositionally biased region" description="Acidic residues" evidence="9">
    <location>
        <begin position="79"/>
        <end position="95"/>
    </location>
</feature>
<dbReference type="AlphaFoldDB" id="A0A1E3PRE9"/>
<reference evidence="11 12" key="1">
    <citation type="journal article" date="2016" name="Proc. Natl. Acad. Sci. U.S.A.">
        <title>Comparative genomics of biotechnologically important yeasts.</title>
        <authorList>
            <person name="Riley R."/>
            <person name="Haridas S."/>
            <person name="Wolfe K.H."/>
            <person name="Lopes M.R."/>
            <person name="Hittinger C.T."/>
            <person name="Goeker M."/>
            <person name="Salamov A.A."/>
            <person name="Wisecaver J.H."/>
            <person name="Long T.M."/>
            <person name="Calvey C.H."/>
            <person name="Aerts A.L."/>
            <person name="Barry K.W."/>
            <person name="Choi C."/>
            <person name="Clum A."/>
            <person name="Coughlan A.Y."/>
            <person name="Deshpande S."/>
            <person name="Douglass A.P."/>
            <person name="Hanson S.J."/>
            <person name="Klenk H.-P."/>
            <person name="LaButti K.M."/>
            <person name="Lapidus A."/>
            <person name="Lindquist E.A."/>
            <person name="Lipzen A.M."/>
            <person name="Meier-Kolthoff J.P."/>
            <person name="Ohm R.A."/>
            <person name="Otillar R.P."/>
            <person name="Pangilinan J.L."/>
            <person name="Peng Y."/>
            <person name="Rokas A."/>
            <person name="Rosa C.A."/>
            <person name="Scheuner C."/>
            <person name="Sibirny A.A."/>
            <person name="Slot J.C."/>
            <person name="Stielow J.B."/>
            <person name="Sun H."/>
            <person name="Kurtzman C.P."/>
            <person name="Blackwell M."/>
            <person name="Grigoriev I.V."/>
            <person name="Jeffries T.W."/>
        </authorList>
    </citation>
    <scope>NUCLEOTIDE SEQUENCE [LARGE SCALE GENOMIC DNA]</scope>
    <source>
        <strain evidence="11 12">DSM 6958</strain>
    </source>
</reference>
<organism evidence="11 12">
    <name type="scientific">Nadsonia fulvescens var. elongata DSM 6958</name>
    <dbReference type="NCBI Taxonomy" id="857566"/>
    <lineage>
        <taxon>Eukaryota</taxon>
        <taxon>Fungi</taxon>
        <taxon>Dikarya</taxon>
        <taxon>Ascomycota</taxon>
        <taxon>Saccharomycotina</taxon>
        <taxon>Dipodascomycetes</taxon>
        <taxon>Dipodascales</taxon>
        <taxon>Dipodascales incertae sedis</taxon>
        <taxon>Nadsonia</taxon>
    </lineage>
</organism>
<feature type="domain" description="SMP-LTD" evidence="10">
    <location>
        <begin position="1"/>
        <end position="269"/>
    </location>
</feature>
<dbReference type="InterPro" id="IPR031468">
    <property type="entry name" value="SMP_LBD"/>
</dbReference>
<proteinExistence type="inferred from homology"/>
<accession>A0A1E3PRE9</accession>
<keyword evidence="12" id="KW-1185">Reference proteome</keyword>
<keyword evidence="3" id="KW-1000">Mitochondrion outer membrane</keyword>
<evidence type="ECO:0000256" key="9">
    <source>
        <dbReference type="SAM" id="MobiDB-lite"/>
    </source>
</evidence>
<feature type="compositionally biased region" description="Acidic residues" evidence="9">
    <location>
        <begin position="112"/>
        <end position="122"/>
    </location>
</feature>
<protein>
    <recommendedName>
        <fullName evidence="10">SMP-LTD domain-containing protein</fullName>
    </recommendedName>
</protein>
<sequence>MSIEINWEKLFSPGNNGADGETNIHTNINEQIREFLDKQFQQINLPSYIQSVYITTFDLGTVPPEVEIKNITDPFPEFYSDDEESGNEGNDDDDNSSNYDHNINSLHKNDEEYNSEETDNEEGFTLPRDDDVQFLLKVAYNGDIKLGITATLLINYPSPSFISLPINLTITGLEINTMAVVAYVNPRKMYFSFICDVNDEGDAVTRKHGYNSGRSERVEIIKDMKIESEIANNGSVLRNVGMVERFVLEKVRGIIRDEVAWPGWIALEF</sequence>
<dbReference type="OrthoDB" id="3356905at2759"/>
<keyword evidence="7" id="KW-0496">Mitochondrion</keyword>
<dbReference type="GO" id="GO:0032865">
    <property type="term" value="C:ERMES complex"/>
    <property type="evidence" value="ECO:0007669"/>
    <property type="project" value="InterPro"/>
</dbReference>
<dbReference type="Pfam" id="PF26544">
    <property type="entry name" value="Mdm12"/>
    <property type="match status" value="1"/>
</dbReference>
<dbReference type="PANTHER" id="PTHR28204:SF1">
    <property type="entry name" value="MITOCHONDRIAL DISTRIBUTION AND MORPHOLOGY PROTEIN 12"/>
    <property type="match status" value="1"/>
</dbReference>
<dbReference type="GO" id="GO:0008289">
    <property type="term" value="F:lipid binding"/>
    <property type="evidence" value="ECO:0007669"/>
    <property type="project" value="UniProtKB-KW"/>
</dbReference>
<dbReference type="GO" id="GO:0007005">
    <property type="term" value="P:mitochondrion organization"/>
    <property type="evidence" value="ECO:0007669"/>
    <property type="project" value="InterPro"/>
</dbReference>
<keyword evidence="8" id="KW-0472">Membrane</keyword>
<feature type="region of interest" description="Disordered" evidence="9">
    <location>
        <begin position="70"/>
        <end position="126"/>
    </location>
</feature>
<dbReference type="GO" id="GO:1990456">
    <property type="term" value="P:mitochondrion-endoplasmic reticulum membrane tethering"/>
    <property type="evidence" value="ECO:0007669"/>
    <property type="project" value="TreeGrafter"/>
</dbReference>
<dbReference type="PANTHER" id="PTHR28204">
    <property type="entry name" value="MITOCHONDRIAL DISTRIBUTION AND MORPHOLOGY PROTEIN 12"/>
    <property type="match status" value="1"/>
</dbReference>
<evidence type="ECO:0000259" key="10">
    <source>
        <dbReference type="PROSITE" id="PS51847"/>
    </source>
</evidence>
<dbReference type="PROSITE" id="PS51847">
    <property type="entry name" value="SMP"/>
    <property type="match status" value="1"/>
</dbReference>
<dbReference type="HAMAP" id="MF_03104">
    <property type="entry name" value="Mdm12"/>
    <property type="match status" value="1"/>
</dbReference>
<evidence type="ECO:0000256" key="2">
    <source>
        <dbReference type="ARBA" id="ARBA00022448"/>
    </source>
</evidence>
<evidence type="ECO:0000256" key="3">
    <source>
        <dbReference type="ARBA" id="ARBA00022787"/>
    </source>
</evidence>
<comment type="subcellular location">
    <subcellularLocation>
        <location evidence="1">Membrane</location>
    </subcellularLocation>
</comment>
<evidence type="ECO:0000256" key="8">
    <source>
        <dbReference type="ARBA" id="ARBA00023136"/>
    </source>
</evidence>
<dbReference type="CDD" id="cd21672">
    <property type="entry name" value="SMP_Mdm12"/>
    <property type="match status" value="1"/>
</dbReference>
<keyword evidence="4" id="KW-0256">Endoplasmic reticulum</keyword>
<dbReference type="InterPro" id="IPR027532">
    <property type="entry name" value="Mdm12"/>
</dbReference>
<evidence type="ECO:0000256" key="7">
    <source>
        <dbReference type="ARBA" id="ARBA00023128"/>
    </source>
</evidence>
<name>A0A1E3PRE9_9ASCO</name>